<proteinExistence type="inferred from homology"/>
<dbReference type="InterPro" id="IPR013538">
    <property type="entry name" value="ASHA1/2-like_C"/>
</dbReference>
<dbReference type="Gene3D" id="3.30.530.20">
    <property type="match status" value="1"/>
</dbReference>
<reference evidence="3 4" key="1">
    <citation type="submission" date="2023-01" db="EMBL/GenBank/DDBJ databases">
        <title>Novel species of the genus Asticcacaulis isolated from rivers.</title>
        <authorList>
            <person name="Lu H."/>
        </authorList>
    </citation>
    <scope>NUCLEOTIDE SEQUENCE [LARGE SCALE GENOMIC DNA]</scope>
    <source>
        <strain evidence="3 4">BYS171W</strain>
    </source>
</reference>
<comment type="caution">
    <text evidence="3">The sequence shown here is derived from an EMBL/GenBank/DDBJ whole genome shotgun (WGS) entry which is preliminary data.</text>
</comment>
<evidence type="ECO:0000259" key="2">
    <source>
        <dbReference type="Pfam" id="PF08327"/>
    </source>
</evidence>
<dbReference type="Pfam" id="PF08327">
    <property type="entry name" value="AHSA1"/>
    <property type="match status" value="1"/>
</dbReference>
<dbReference type="InterPro" id="IPR023393">
    <property type="entry name" value="START-like_dom_sf"/>
</dbReference>
<keyword evidence="4" id="KW-1185">Reference proteome</keyword>
<dbReference type="SUPFAM" id="SSF55961">
    <property type="entry name" value="Bet v1-like"/>
    <property type="match status" value="1"/>
</dbReference>
<dbReference type="RefSeq" id="WP_272747118.1">
    <property type="nucleotide sequence ID" value="NZ_JAQQKX010000003.1"/>
</dbReference>
<gene>
    <name evidence="3" type="ORF">PQU92_05050</name>
</gene>
<dbReference type="CDD" id="cd07814">
    <property type="entry name" value="SRPBCC_CalC_Aha1-like"/>
    <property type="match status" value="1"/>
</dbReference>
<name>A0ABT5HRD2_9CAUL</name>
<evidence type="ECO:0000313" key="4">
    <source>
        <dbReference type="Proteomes" id="UP001214854"/>
    </source>
</evidence>
<accession>A0ABT5HRD2</accession>
<dbReference type="Proteomes" id="UP001214854">
    <property type="component" value="Unassembled WGS sequence"/>
</dbReference>
<evidence type="ECO:0000313" key="3">
    <source>
        <dbReference type="EMBL" id="MDC7682631.1"/>
    </source>
</evidence>
<comment type="similarity">
    <text evidence="1">Belongs to the AHA1 family.</text>
</comment>
<organism evidence="3 4">
    <name type="scientific">Asticcacaulis aquaticus</name>
    <dbReference type="NCBI Taxonomy" id="2984212"/>
    <lineage>
        <taxon>Bacteria</taxon>
        <taxon>Pseudomonadati</taxon>
        <taxon>Pseudomonadota</taxon>
        <taxon>Alphaproteobacteria</taxon>
        <taxon>Caulobacterales</taxon>
        <taxon>Caulobacteraceae</taxon>
        <taxon>Asticcacaulis</taxon>
    </lineage>
</organism>
<feature type="domain" description="Activator of Hsp90 ATPase homologue 1/2-like C-terminal" evidence="2">
    <location>
        <begin position="24"/>
        <end position="176"/>
    </location>
</feature>
<evidence type="ECO:0000256" key="1">
    <source>
        <dbReference type="ARBA" id="ARBA00006817"/>
    </source>
</evidence>
<sequence>MTDTPMLTVTTEDHHDVVMVRHFDARPALVWLAFTQAEHMAQWWGPSCFTARAEMDVRPGGAYVIDMIGPDGSVSPMKGHYIEVIEHKRLVFDFDISEHGPAFNRMLRENYVAAGGGVDDPLGTRNTITVTFEDEGHGTRLTFRQGLATAAERDAYVKMGTAEGYAESCVKLDKLLASMQLFFHG</sequence>
<dbReference type="EMBL" id="JAQQKX010000003">
    <property type="protein sequence ID" value="MDC7682631.1"/>
    <property type="molecule type" value="Genomic_DNA"/>
</dbReference>
<protein>
    <submittedName>
        <fullName evidence="3">SRPBCC domain-containing protein</fullName>
    </submittedName>
</protein>